<evidence type="ECO:0000313" key="5">
    <source>
        <dbReference type="EMBL" id="MCG2431767.1"/>
    </source>
</evidence>
<evidence type="ECO:0000256" key="1">
    <source>
        <dbReference type="ARBA" id="ARBA00022598"/>
    </source>
</evidence>
<accession>A0A9X1R4U8</accession>
<dbReference type="HAMAP" id="MF_01867">
    <property type="entry name" value="BshC"/>
    <property type="match status" value="1"/>
</dbReference>
<dbReference type="RefSeq" id="WP_237608850.1">
    <property type="nucleotide sequence ID" value="NZ_JAIRBB010000011.1"/>
</dbReference>
<dbReference type="InterPro" id="IPR055398">
    <property type="entry name" value="Rossmann-like_BshC"/>
</dbReference>
<dbReference type="InterPro" id="IPR011199">
    <property type="entry name" value="Bacillithiol_biosynth_BshC"/>
</dbReference>
<keyword evidence="1 2" id="KW-0436">Ligase</keyword>
<dbReference type="PIRSF" id="PIRSF012535">
    <property type="entry name" value="UCP012535"/>
    <property type="match status" value="1"/>
</dbReference>
<dbReference type="Proteomes" id="UP001139462">
    <property type="component" value="Unassembled WGS sequence"/>
</dbReference>
<comment type="similarity">
    <text evidence="2">Belongs to the BshC family.</text>
</comment>
<dbReference type="EMBL" id="JAIRBB010000011">
    <property type="protein sequence ID" value="MCG2431767.1"/>
    <property type="molecule type" value="Genomic_DNA"/>
</dbReference>
<dbReference type="NCBIfam" id="TIGR03998">
    <property type="entry name" value="thiol_BshC"/>
    <property type="match status" value="1"/>
</dbReference>
<feature type="domain" description="Bacillithiol biosynthesis BshC N-terminal Rossmann-like" evidence="3">
    <location>
        <begin position="1"/>
        <end position="380"/>
    </location>
</feature>
<comment type="caution">
    <text evidence="5">The sequence shown here is derived from an EMBL/GenBank/DDBJ whole genome shotgun (WGS) entry which is preliminary data.</text>
</comment>
<feature type="domain" description="Bacillithiol biosynthesis BshC C-terminal coiled-coil" evidence="4">
    <location>
        <begin position="382"/>
        <end position="537"/>
    </location>
</feature>
<name>A0A9X1R4U8_9FLAO</name>
<evidence type="ECO:0000259" key="4">
    <source>
        <dbReference type="Pfam" id="PF24850"/>
    </source>
</evidence>
<dbReference type="Pfam" id="PF10079">
    <property type="entry name" value="Rossmann-like_BshC"/>
    <property type="match status" value="1"/>
</dbReference>
<gene>
    <name evidence="2 5" type="primary">bshC</name>
    <name evidence="5" type="ORF">K8344_11600</name>
</gene>
<proteinExistence type="inferred from homology"/>
<evidence type="ECO:0000313" key="6">
    <source>
        <dbReference type="Proteomes" id="UP001139462"/>
    </source>
</evidence>
<dbReference type="EC" id="6.-.-.-" evidence="2"/>
<dbReference type="GO" id="GO:0016874">
    <property type="term" value="F:ligase activity"/>
    <property type="evidence" value="ECO:0007669"/>
    <property type="project" value="UniProtKB-UniRule"/>
</dbReference>
<dbReference type="Pfam" id="PF24850">
    <property type="entry name" value="CC_BshC"/>
    <property type="match status" value="1"/>
</dbReference>
<organism evidence="5 6">
    <name type="scientific">Aequorivita xiaoshiensis</name>
    <dbReference type="NCBI Taxonomy" id="2874476"/>
    <lineage>
        <taxon>Bacteria</taxon>
        <taxon>Pseudomonadati</taxon>
        <taxon>Bacteroidota</taxon>
        <taxon>Flavobacteriia</taxon>
        <taxon>Flavobacteriales</taxon>
        <taxon>Flavobacteriaceae</taxon>
        <taxon>Aequorivita</taxon>
    </lineage>
</organism>
<dbReference type="AlphaFoldDB" id="A0A9X1R4U8"/>
<dbReference type="InterPro" id="IPR055399">
    <property type="entry name" value="CC_BshC"/>
</dbReference>
<keyword evidence="6" id="KW-1185">Reference proteome</keyword>
<protein>
    <recommendedName>
        <fullName evidence="2">Putative cysteine ligase BshC</fullName>
        <ecNumber evidence="2">6.-.-.-</ecNumber>
    </recommendedName>
</protein>
<evidence type="ECO:0000256" key="2">
    <source>
        <dbReference type="HAMAP-Rule" id="MF_01867"/>
    </source>
</evidence>
<sequence>MSIKSIPYKETGYFSKLICDYLAEEKSLIPFYNRFPNLENFKLQIEEKQNSFNIRQRRLLSKQIMLQYGYNSISQATLTNLDLLKENTTFTVTTGHQLNLFTGPLYFLYKIFSTINLCEKLKEHYPNFNFVPVYWMATEDHDFEEINYFNTYKNNNTSRLEKHKWDRNSSGAVGELSTEGLNEVFEKLKTQFGNSENAKELLKYFSDAYLKNDNLADATRHLANTLFFESGLVIVDGNDEVLKKHFIPYAEKEITENLSFKKVSETTKKLKDLGHPEQVHPREINLFYLNKNVRERIVESEGDFYVNNTEISFSKEEILAEINDKPQCFSPNALLRPLYQEAVLPNLCYIGGGGELAYWFQLKDYFNEVKVPFPILLLRNSALIVPKKLLEELETYDVSIKDLFLPQQELISKHVYKISDIEIDFSEQRAFLKQQFKDLYVLAEKTDKSFLGAVAAQEKKQLNGLDKLESRLLKAQKRKLSEKLNPVKNIQGTLFPNGSLQERNLNFSNFYLDNGEEILDIIKENLDPLNLSFTIIEV</sequence>
<evidence type="ECO:0000259" key="3">
    <source>
        <dbReference type="Pfam" id="PF10079"/>
    </source>
</evidence>
<reference evidence="5" key="1">
    <citation type="submission" date="2021-09" db="EMBL/GenBank/DDBJ databases">
        <title>Genome of Aequorivita sp. strain F64183.</title>
        <authorList>
            <person name="Wang Y."/>
        </authorList>
    </citation>
    <scope>NUCLEOTIDE SEQUENCE</scope>
    <source>
        <strain evidence="5">F64183</strain>
    </source>
</reference>